<dbReference type="STRING" id="46680.GCA_000807755_01281"/>
<dbReference type="Gene3D" id="3.40.630.30">
    <property type="match status" value="1"/>
</dbReference>
<dbReference type="PANTHER" id="PTHR43792">
    <property type="entry name" value="GNAT FAMILY, PUTATIVE (AFU_ORTHOLOGUE AFUA_3G00765)-RELATED-RELATED"/>
    <property type="match status" value="1"/>
</dbReference>
<organism evidence="2 3">
    <name type="scientific">Pseudomonas nitroreducens</name>
    <dbReference type="NCBI Taxonomy" id="46680"/>
    <lineage>
        <taxon>Bacteria</taxon>
        <taxon>Pseudomonadati</taxon>
        <taxon>Pseudomonadota</taxon>
        <taxon>Gammaproteobacteria</taxon>
        <taxon>Pseudomonadales</taxon>
        <taxon>Pseudomonadaceae</taxon>
        <taxon>Pseudomonas</taxon>
    </lineage>
</organism>
<dbReference type="Proteomes" id="UP000198145">
    <property type="component" value="Unassembled WGS sequence"/>
</dbReference>
<dbReference type="PANTHER" id="PTHR43792:SF1">
    <property type="entry name" value="N-ACETYLTRANSFERASE DOMAIN-CONTAINING PROTEIN"/>
    <property type="match status" value="1"/>
</dbReference>
<feature type="domain" description="N-acetyltransferase" evidence="1">
    <location>
        <begin position="11"/>
        <end position="180"/>
    </location>
</feature>
<evidence type="ECO:0000313" key="3">
    <source>
        <dbReference type="Proteomes" id="UP000198145"/>
    </source>
</evidence>
<dbReference type="GO" id="GO:0016747">
    <property type="term" value="F:acyltransferase activity, transferring groups other than amino-acyl groups"/>
    <property type="evidence" value="ECO:0007669"/>
    <property type="project" value="InterPro"/>
</dbReference>
<reference evidence="2 3" key="1">
    <citation type="submission" date="2017-06" db="EMBL/GenBank/DDBJ databases">
        <title>Draft genome of Pseudomonas nitroreducens DF05.</title>
        <authorList>
            <person name="Iyer R."/>
        </authorList>
    </citation>
    <scope>NUCLEOTIDE SEQUENCE [LARGE SCALE GENOMIC DNA]</scope>
    <source>
        <strain evidence="2 3">DF05</strain>
    </source>
</reference>
<comment type="caution">
    <text evidence="2">The sequence shown here is derived from an EMBL/GenBank/DDBJ whole genome shotgun (WGS) entry which is preliminary data.</text>
</comment>
<accession>A0A246F443</accession>
<evidence type="ECO:0000313" key="2">
    <source>
        <dbReference type="EMBL" id="OWP47978.1"/>
    </source>
</evidence>
<dbReference type="InterPro" id="IPR016181">
    <property type="entry name" value="Acyl_CoA_acyltransferase"/>
</dbReference>
<keyword evidence="2" id="KW-0808">Transferase</keyword>
<dbReference type="InterPro" id="IPR000182">
    <property type="entry name" value="GNAT_dom"/>
</dbReference>
<dbReference type="Pfam" id="PF13302">
    <property type="entry name" value="Acetyltransf_3"/>
    <property type="match status" value="1"/>
</dbReference>
<dbReference type="eggNOG" id="COG1670">
    <property type="taxonomic scope" value="Bacteria"/>
</dbReference>
<dbReference type="SUPFAM" id="SSF55729">
    <property type="entry name" value="Acyl-CoA N-acyltransferases (Nat)"/>
    <property type="match status" value="1"/>
</dbReference>
<dbReference type="EMBL" id="NJBA01000011">
    <property type="protein sequence ID" value="OWP47978.1"/>
    <property type="molecule type" value="Genomic_DNA"/>
</dbReference>
<dbReference type="RefSeq" id="WP_088421356.1">
    <property type="nucleotide sequence ID" value="NZ_NJBA01000011.1"/>
</dbReference>
<proteinExistence type="predicted"/>
<sequence length="180" mass="20471">MDFPSLTTERLLLRPWRHDDLAPFAALNADAQVMHHFPACLSREDSDLLAARILQHFDEHGFGQWIVERRDDGAFIGVLGLARVSFDAPFTPAVEIGWRFNTAYWRQGYALEAARAALAFAFDSLKLDEVVAFTVPANLPSQGLMQRLGMQRDEAGDFEHPRLPPGHPLRQHVLYRIRRP</sequence>
<evidence type="ECO:0000259" key="1">
    <source>
        <dbReference type="PROSITE" id="PS51186"/>
    </source>
</evidence>
<dbReference type="PROSITE" id="PS51186">
    <property type="entry name" value="GNAT"/>
    <property type="match status" value="1"/>
</dbReference>
<dbReference type="InterPro" id="IPR051531">
    <property type="entry name" value="N-acetyltransferase"/>
</dbReference>
<gene>
    <name evidence="2" type="ORF">CEG18_26015</name>
</gene>
<protein>
    <submittedName>
        <fullName evidence="2">GNAT family N-acetyltransferase</fullName>
    </submittedName>
</protein>
<name>A0A246F443_PSENT</name>
<dbReference type="AlphaFoldDB" id="A0A246F443"/>